<proteinExistence type="predicted"/>
<dbReference type="AlphaFoldDB" id="A0A8W8KKD9"/>
<evidence type="ECO:0000313" key="2">
    <source>
        <dbReference type="Proteomes" id="UP000005408"/>
    </source>
</evidence>
<organism evidence="1 2">
    <name type="scientific">Magallana gigas</name>
    <name type="common">Pacific oyster</name>
    <name type="synonym">Crassostrea gigas</name>
    <dbReference type="NCBI Taxonomy" id="29159"/>
    <lineage>
        <taxon>Eukaryota</taxon>
        <taxon>Metazoa</taxon>
        <taxon>Spiralia</taxon>
        <taxon>Lophotrochozoa</taxon>
        <taxon>Mollusca</taxon>
        <taxon>Bivalvia</taxon>
        <taxon>Autobranchia</taxon>
        <taxon>Pteriomorphia</taxon>
        <taxon>Ostreida</taxon>
        <taxon>Ostreoidea</taxon>
        <taxon>Ostreidae</taxon>
        <taxon>Magallana</taxon>
    </lineage>
</organism>
<dbReference type="Proteomes" id="UP000005408">
    <property type="component" value="Unassembled WGS sequence"/>
</dbReference>
<evidence type="ECO:0000313" key="1">
    <source>
        <dbReference type="EnsemblMetazoa" id="G24269.3:cds"/>
    </source>
</evidence>
<accession>A0A8W8KKD9</accession>
<name>A0A8W8KKD9_MAGGI</name>
<protein>
    <submittedName>
        <fullName evidence="1">Uncharacterized protein</fullName>
    </submittedName>
</protein>
<reference evidence="1" key="1">
    <citation type="submission" date="2022-08" db="UniProtKB">
        <authorList>
            <consortium name="EnsemblMetazoa"/>
        </authorList>
    </citation>
    <scope>IDENTIFICATION</scope>
    <source>
        <strain evidence="1">05x7-T-G4-1.051#20</strain>
    </source>
</reference>
<keyword evidence="2" id="KW-1185">Reference proteome</keyword>
<dbReference type="EnsemblMetazoa" id="G24269.3">
    <property type="protein sequence ID" value="G24269.3:cds"/>
    <property type="gene ID" value="G24269"/>
</dbReference>
<sequence>MVALKEGGPKLEEEHATHKMPRYNNCSYVLCAITTIIFAIIATSESRDLSESDLMNFISTDQDRDFKVLSQLLKAEVLKRKLRDLSLDSNDIDLSDELMNELSSEKRRRQYLPSLLTVRKRKVFWQPMPYVPHNARHNSRDKDAGASNDIPNSAAILRYG</sequence>